<dbReference type="InterPro" id="IPR013783">
    <property type="entry name" value="Ig-like_fold"/>
</dbReference>
<accession>A0A1L9B5E6</accession>
<evidence type="ECO:0000259" key="1">
    <source>
        <dbReference type="Pfam" id="PF16403"/>
    </source>
</evidence>
<dbReference type="Gene3D" id="2.60.40.10">
    <property type="entry name" value="Immunoglobulins"/>
    <property type="match status" value="1"/>
</dbReference>
<feature type="domain" description="Pesticidal crystal protein Cry22Aa Ig-like" evidence="1">
    <location>
        <begin position="490"/>
        <end position="565"/>
    </location>
</feature>
<comment type="caution">
    <text evidence="2">The sequence shown here is derived from an EMBL/GenBank/DDBJ whole genome shotgun (WGS) entry which is preliminary data.</text>
</comment>
<dbReference type="STRING" id="83449.BON30_29800"/>
<sequence>MPGEPVSSSQTQKPLGFGSLIQPWAETLVNTLPGTSAINHAQVTVAAGQGIYLVVWVEEGDWPDILGVRVRASDGVQLDASPLRIGATPSVEYLPSVAFDGTHFLVTWMDPIIGPRLRGARVRASDGVVLDPSPLVISPPDPYGLPHETPSVSFDGTNYLVAFSGYYWDSVAGDVKRQIMGVRIRPSNGTYIESGAIAIGDTSGASSLHTASHGGSSLVVWAEKGGGVKAARLDAAGQVLDPVPLSISPAVAGKVRVAAREGEFLVLWSEGNTLKARRVRTSDGALLDPADIPVGSPVELPVPNDSWFKAPFDVTYDGQDYRVLWQTTDEYGRRRLMTTRVSPLGTLESQAEDWLSGFHEDSPLDWVGIAAQAPSQFLVAYTQYDARGVQRNRTYFRLVSENSCTNDVSPPILTCPARVEIECTYGGMSDTDDVEFSDNCGLWGLGSQPQYYGSPGRFTGSVSATDLSGNTTACFTEWTVVDTLAPHLYLNGPQELTLPLHAPYQEQGARGEDTCDGGYAPWDSGWSRIQISGTVNSHVPGTYPITYSLTDLAGHTTTRIRTVTVLAQ</sequence>
<organism evidence="2 3">
    <name type="scientific">Cystobacter ferrugineus</name>
    <dbReference type="NCBI Taxonomy" id="83449"/>
    <lineage>
        <taxon>Bacteria</taxon>
        <taxon>Pseudomonadati</taxon>
        <taxon>Myxococcota</taxon>
        <taxon>Myxococcia</taxon>
        <taxon>Myxococcales</taxon>
        <taxon>Cystobacterineae</taxon>
        <taxon>Archangiaceae</taxon>
        <taxon>Cystobacter</taxon>
    </lineage>
</organism>
<reference evidence="2 3" key="2">
    <citation type="submission" date="2016-12" db="EMBL/GenBank/DDBJ databases">
        <title>Draft Genome Sequence of Cystobacter ferrugineus Strain Cbfe23.</title>
        <authorList>
            <person name="Akbar S."/>
            <person name="Dowd S.E."/>
            <person name="Stevens D.C."/>
        </authorList>
    </citation>
    <scope>NUCLEOTIDE SEQUENCE [LARGE SCALE GENOMIC DNA]</scope>
    <source>
        <strain evidence="2 3">Cbfe23</strain>
    </source>
</reference>
<dbReference type="InterPro" id="IPR032179">
    <property type="entry name" value="Cry22Aa_Ig-like"/>
</dbReference>
<name>A0A1L9B5E6_9BACT</name>
<keyword evidence="3" id="KW-1185">Reference proteome</keyword>
<evidence type="ECO:0000313" key="3">
    <source>
        <dbReference type="Proteomes" id="UP000182229"/>
    </source>
</evidence>
<proteinExistence type="predicted"/>
<evidence type="ECO:0000313" key="2">
    <source>
        <dbReference type="EMBL" id="OJH37472.1"/>
    </source>
</evidence>
<dbReference type="EMBL" id="MPIN01000008">
    <property type="protein sequence ID" value="OJH37472.1"/>
    <property type="molecule type" value="Genomic_DNA"/>
</dbReference>
<protein>
    <recommendedName>
        <fullName evidence="1">Pesticidal crystal protein Cry22Aa Ig-like domain-containing protein</fullName>
    </recommendedName>
</protein>
<dbReference type="RefSeq" id="WP_071901807.1">
    <property type="nucleotide sequence ID" value="NZ_MPIN01000008.1"/>
</dbReference>
<dbReference type="Proteomes" id="UP000182229">
    <property type="component" value="Unassembled WGS sequence"/>
</dbReference>
<gene>
    <name evidence="2" type="ORF">BON30_29800</name>
</gene>
<reference evidence="3" key="1">
    <citation type="submission" date="2016-11" db="EMBL/GenBank/DDBJ databases">
        <authorList>
            <person name="Shukria A."/>
            <person name="Stevens D.C."/>
        </authorList>
    </citation>
    <scope>NUCLEOTIDE SEQUENCE [LARGE SCALE GENOMIC DNA]</scope>
    <source>
        <strain evidence="3">Cbfe23</strain>
    </source>
</reference>
<dbReference type="Pfam" id="PF16403">
    <property type="entry name" value="Bact_surface_Ig-like"/>
    <property type="match status" value="1"/>
</dbReference>
<dbReference type="AlphaFoldDB" id="A0A1L9B5E6"/>